<reference evidence="1" key="1">
    <citation type="journal article" date="2019" name="PLoS Negl. Trop. Dis.">
        <title>Revisiting the worldwide diversity of Leptospira species in the environment.</title>
        <authorList>
            <person name="Vincent A.T."/>
            <person name="Schiettekatte O."/>
            <person name="Bourhy P."/>
            <person name="Veyrier F.J."/>
            <person name="Picardeau M."/>
        </authorList>
    </citation>
    <scope>NUCLEOTIDE SEQUENCE [LARGE SCALE GENOMIC DNA]</scope>
    <source>
        <strain evidence="1">201800293</strain>
    </source>
</reference>
<accession>A0A6N4QA30</accession>
<organism evidence="1 2">
    <name type="scientific">Leptospira kanakyensis</name>
    <dbReference type="NCBI Taxonomy" id="2484968"/>
    <lineage>
        <taxon>Bacteria</taxon>
        <taxon>Pseudomonadati</taxon>
        <taxon>Spirochaetota</taxon>
        <taxon>Spirochaetia</taxon>
        <taxon>Leptospirales</taxon>
        <taxon>Leptospiraceae</taxon>
        <taxon>Leptospira</taxon>
    </lineage>
</organism>
<evidence type="ECO:0000313" key="1">
    <source>
        <dbReference type="EMBL" id="TGK69374.1"/>
    </source>
</evidence>
<comment type="caution">
    <text evidence="1">The sequence shown here is derived from an EMBL/GenBank/DDBJ whole genome shotgun (WGS) entry which is preliminary data.</text>
</comment>
<sequence>MKYHKYIIPILFLLIHCGNKEEKNPIITTRPSHIPIYAKQFKNGEWFLKDSNAGYLAHWLNDGTPILEAFLVNNLTERIIISYPILSNLKTFYKFKLLKKGYIPENIEDLINLEDKENYRKRVTKVYFNMFLYHGFEANDLLYPREFFNTVMWNSGPNIAFKDNRIYSFTCNTIKSNSSDVSTENCGTKFNYNNNSTIEKTSFPIKCNHSCSDQIDIIQKGLYQINEYRHANIYQDKNLDSRILKTIDRNGTIQVLENRINMTEINYNNILWVKVRSGKIDGYLLKSSISNRKL</sequence>
<keyword evidence="2" id="KW-1185">Reference proteome</keyword>
<dbReference type="RefSeq" id="WP_135634389.1">
    <property type="nucleotide sequence ID" value="NZ_RQFE01000024.1"/>
</dbReference>
<dbReference type="Proteomes" id="UP000297239">
    <property type="component" value="Unassembled WGS sequence"/>
</dbReference>
<dbReference type="EMBL" id="RQFF01000030">
    <property type="protein sequence ID" value="TGK69374.1"/>
    <property type="molecule type" value="Genomic_DNA"/>
</dbReference>
<proteinExistence type="predicted"/>
<dbReference type="AlphaFoldDB" id="A0A6N4QA30"/>
<protein>
    <recommendedName>
        <fullName evidence="3">SH3 domain-containing protein</fullName>
    </recommendedName>
</protein>
<name>A0A6N4QA30_9LEPT</name>
<evidence type="ECO:0000313" key="2">
    <source>
        <dbReference type="Proteomes" id="UP000297239"/>
    </source>
</evidence>
<gene>
    <name evidence="1" type="ORF">EHQ18_11185</name>
</gene>
<dbReference type="OrthoDB" id="9868646at2"/>
<evidence type="ECO:0008006" key="3">
    <source>
        <dbReference type="Google" id="ProtNLM"/>
    </source>
</evidence>